<sequence>MKQRAHFLKDIVPARPKRSPGFSVSSNERLVLDLIRRNEGISRADVAREVELTPHSISRIVDALDQRGFLIFGERVVNGPGKPSTLVRLAPDVAYSVGFSIMTDAISSALMDFTGAVIDTQYGRLSSFELDDIFGLLTAQFQHLTTGHAEKICGVGIAVSGYFTGERNQLNPPPPLDSLAMFDIDSAVADRLQLPVWIENNARAAAVGESLNGVGREYPTFAYLNHEMGFGGALIIDNELFRGVSGNAGEFSGILAPELLPTRPTLELLRTILVEQGLELENIDRMLEIFDPAWPGVDDWIAIVKHPINRVITAISAVFDPTAIVVGGGRMPHSLAEKLIGVLEFYDGPKRRGRHQPRPELVVSKITGDATAIGAASMPLKANFFM</sequence>
<dbReference type="InterPro" id="IPR000600">
    <property type="entry name" value="ROK"/>
</dbReference>
<dbReference type="RefSeq" id="WP_343887081.1">
    <property type="nucleotide sequence ID" value="NZ_BAAAEH010000001.1"/>
</dbReference>
<proteinExistence type="predicted"/>
<dbReference type="Proteomes" id="UP001419910">
    <property type="component" value="Unassembled WGS sequence"/>
</dbReference>
<dbReference type="SUPFAM" id="SSF53067">
    <property type="entry name" value="Actin-like ATPase domain"/>
    <property type="match status" value="1"/>
</dbReference>
<keyword evidence="2" id="KW-1185">Reference proteome</keyword>
<gene>
    <name evidence="1" type="ORF">ABC974_24315</name>
</gene>
<dbReference type="PANTHER" id="PTHR18964">
    <property type="entry name" value="ROK (REPRESSOR, ORF, KINASE) FAMILY"/>
    <property type="match status" value="1"/>
</dbReference>
<dbReference type="InterPro" id="IPR036390">
    <property type="entry name" value="WH_DNA-bd_sf"/>
</dbReference>
<dbReference type="Pfam" id="PF00480">
    <property type="entry name" value="ROK"/>
    <property type="match status" value="1"/>
</dbReference>
<evidence type="ECO:0000313" key="2">
    <source>
        <dbReference type="Proteomes" id="UP001419910"/>
    </source>
</evidence>
<dbReference type="Gene3D" id="1.10.10.10">
    <property type="entry name" value="Winged helix-like DNA-binding domain superfamily/Winged helix DNA-binding domain"/>
    <property type="match status" value="1"/>
</dbReference>
<dbReference type="Pfam" id="PF13412">
    <property type="entry name" value="HTH_24"/>
    <property type="match status" value="1"/>
</dbReference>
<dbReference type="Gene3D" id="3.30.420.40">
    <property type="match status" value="2"/>
</dbReference>
<dbReference type="SUPFAM" id="SSF46785">
    <property type="entry name" value="Winged helix' DNA-binding domain"/>
    <property type="match status" value="1"/>
</dbReference>
<evidence type="ECO:0000313" key="1">
    <source>
        <dbReference type="EMBL" id="MEN2792776.1"/>
    </source>
</evidence>
<dbReference type="InterPro" id="IPR036388">
    <property type="entry name" value="WH-like_DNA-bd_sf"/>
</dbReference>
<dbReference type="PANTHER" id="PTHR18964:SF169">
    <property type="entry name" value="N-ACETYLMANNOSAMINE KINASE"/>
    <property type="match status" value="1"/>
</dbReference>
<reference evidence="1 2" key="1">
    <citation type="submission" date="2024-05" db="EMBL/GenBank/DDBJ databases">
        <authorList>
            <person name="Liu Q."/>
            <person name="Xin Y.-H."/>
        </authorList>
    </citation>
    <scope>NUCLEOTIDE SEQUENCE [LARGE SCALE GENOMIC DNA]</scope>
    <source>
        <strain evidence="1 2">CGMCC 1.10181</strain>
    </source>
</reference>
<dbReference type="CDD" id="cd23763">
    <property type="entry name" value="ASKHA_ATPase_ROK"/>
    <property type="match status" value="1"/>
</dbReference>
<accession>A0ABU9YAE6</accession>
<organism evidence="1 2">
    <name type="scientific">Sphingomonas oligophenolica</name>
    <dbReference type="NCBI Taxonomy" id="301154"/>
    <lineage>
        <taxon>Bacteria</taxon>
        <taxon>Pseudomonadati</taxon>
        <taxon>Pseudomonadota</taxon>
        <taxon>Alphaproteobacteria</taxon>
        <taxon>Sphingomonadales</taxon>
        <taxon>Sphingomonadaceae</taxon>
        <taxon>Sphingomonas</taxon>
    </lineage>
</organism>
<dbReference type="EMBL" id="JBDIME010000033">
    <property type="protein sequence ID" value="MEN2792776.1"/>
    <property type="molecule type" value="Genomic_DNA"/>
</dbReference>
<name>A0ABU9YAE6_9SPHN</name>
<comment type="caution">
    <text evidence="1">The sequence shown here is derived from an EMBL/GenBank/DDBJ whole genome shotgun (WGS) entry which is preliminary data.</text>
</comment>
<protein>
    <submittedName>
        <fullName evidence="1">ROK family transcriptional regulator</fullName>
    </submittedName>
</protein>
<dbReference type="InterPro" id="IPR043129">
    <property type="entry name" value="ATPase_NBD"/>
</dbReference>